<dbReference type="RefSeq" id="XP_003649410.1">
    <property type="nucleotide sequence ID" value="XM_003649362.1"/>
</dbReference>
<reference evidence="3 4" key="1">
    <citation type="journal article" date="2011" name="Nat. Biotechnol.">
        <title>Comparative genomic analysis of the thermophilic biomass-degrading fungi Myceliophthora thermophila and Thielavia terrestris.</title>
        <authorList>
            <person name="Berka R.M."/>
            <person name="Grigoriev I.V."/>
            <person name="Otillar R."/>
            <person name="Salamov A."/>
            <person name="Grimwood J."/>
            <person name="Reid I."/>
            <person name="Ishmael N."/>
            <person name="John T."/>
            <person name="Darmond C."/>
            <person name="Moisan M.-C."/>
            <person name="Henrissat B."/>
            <person name="Coutinho P.M."/>
            <person name="Lombard V."/>
            <person name="Natvig D.O."/>
            <person name="Lindquist E."/>
            <person name="Schmutz J."/>
            <person name="Lucas S."/>
            <person name="Harris P."/>
            <person name="Powlowski J."/>
            <person name="Bellemare A."/>
            <person name="Taylor D."/>
            <person name="Butler G."/>
            <person name="de Vries R.P."/>
            <person name="Allijn I.E."/>
            <person name="van den Brink J."/>
            <person name="Ushinsky S."/>
            <person name="Storms R."/>
            <person name="Powell A.J."/>
            <person name="Paulsen I.T."/>
            <person name="Elbourne L.D.H."/>
            <person name="Baker S.E."/>
            <person name="Magnuson J."/>
            <person name="LaBoissiere S."/>
            <person name="Clutterbuck A.J."/>
            <person name="Martinez D."/>
            <person name="Wogulis M."/>
            <person name="de Leon A.L."/>
            <person name="Rey M.W."/>
            <person name="Tsang A."/>
        </authorList>
    </citation>
    <scope>NUCLEOTIDE SEQUENCE [LARGE SCALE GENOMIC DNA]</scope>
    <source>
        <strain evidence="4">ATCC 38088 / NRRL 8126</strain>
        <strain evidence="3">NRRL 8126</strain>
    </source>
</reference>
<dbReference type="KEGG" id="ttt:THITE_109000"/>
<name>G2QRE6_THETT</name>
<sequence>MTLETEKTVTVAVAALPTLDSPKDWPRWISAVRQEANNLRVWHIIDPDTELATEAEMLGLPVQPTQGAARQAVQDRHLQAWHTALQAWKAADPTTRGEEPQSTNPTEEEIRREFLKLCEAFSKSAIDTAAFRAVNKLREMINVSVSDRYAHTAHDIMEAENVTGTRGFIQTLRKIIAPSNSATFTALAEEYATVLARGSQSGVEPRTWILEYMSVLHRARAANIAAVTDATAVTTFLKTVQRRLDPEWATRMLKDISVTEKLGGKGPTLLDLALSLEAILQAEAVVHPKPGAYPVLPGAQNGQKGSQKRKKNRDCPCKPKTFRHWWFPSECRQLRYALTGESLNGVTLPNDAVNAVRQRFAKERWNDLRVELQKLGWKIQNASSNAKTTSSNSGAGPSFPGALQVHAVIDPAIASELEGARGVFASLEFGPHPLSKCILFDNCGAVNLVNDRALLVPGTFVKTSGETVEAGTTSFPISGRGKWIIKNVLNGARGPNTEDLVIDNVAVVEGFHVNIVSERRLRAQGAWYCGLDCTLRWGTLEKSIVLRQLVEKFNLTFLQYNALSS</sequence>
<dbReference type="OrthoDB" id="4947595at2759"/>
<dbReference type="EMBL" id="CP003009">
    <property type="protein sequence ID" value="AEO64198.1"/>
    <property type="molecule type" value="Genomic_DNA"/>
</dbReference>
<keyword evidence="4" id="KW-1185">Reference proteome</keyword>
<dbReference type="eggNOG" id="ENOG502RS5V">
    <property type="taxonomic scope" value="Eukaryota"/>
</dbReference>
<feature type="region of interest" description="Disordered" evidence="1">
    <location>
        <begin position="89"/>
        <end position="109"/>
    </location>
</feature>
<feature type="non-terminal residue" evidence="3">
    <location>
        <position position="565"/>
    </location>
</feature>
<proteinExistence type="predicted"/>
<dbReference type="GeneID" id="11515428"/>
<accession>G2QRE6</accession>
<protein>
    <submittedName>
        <fullName evidence="3">Uncharacterized protein</fullName>
    </submittedName>
</protein>
<dbReference type="AlphaFoldDB" id="G2QRE6"/>
<dbReference type="RefSeq" id="XP_003650534.1">
    <property type="nucleotide sequence ID" value="XM_003650486.1"/>
</dbReference>
<evidence type="ECO:0000313" key="4">
    <source>
        <dbReference type="Proteomes" id="UP000008181"/>
    </source>
</evidence>
<dbReference type="HOGENOM" id="CLU_482831_0_0_1"/>
<organism evidence="3 4">
    <name type="scientific">Thermothielavioides terrestris (strain ATCC 38088 / NRRL 8126)</name>
    <name type="common">Thielavia terrestris</name>
    <dbReference type="NCBI Taxonomy" id="578455"/>
    <lineage>
        <taxon>Eukaryota</taxon>
        <taxon>Fungi</taxon>
        <taxon>Dikarya</taxon>
        <taxon>Ascomycota</taxon>
        <taxon>Pezizomycotina</taxon>
        <taxon>Sordariomycetes</taxon>
        <taxon>Sordariomycetidae</taxon>
        <taxon>Sordariales</taxon>
        <taxon>Chaetomiaceae</taxon>
        <taxon>Thermothielavioides</taxon>
        <taxon>Thermothielavioides terrestris</taxon>
    </lineage>
</organism>
<evidence type="ECO:0000313" key="2">
    <source>
        <dbReference type="EMBL" id="AEO63074.1"/>
    </source>
</evidence>
<dbReference type="EMBL" id="CP003009">
    <property type="protein sequence ID" value="AEO63074.1"/>
    <property type="molecule type" value="Genomic_DNA"/>
</dbReference>
<gene>
    <name evidence="2" type="ORF">THITE_108250</name>
    <name evidence="3" type="ORF">THITE_109000</name>
</gene>
<dbReference type="Proteomes" id="UP000008181">
    <property type="component" value="Chromosome 1"/>
</dbReference>
<dbReference type="GeneID" id="11515872"/>
<evidence type="ECO:0000256" key="1">
    <source>
        <dbReference type="SAM" id="MobiDB-lite"/>
    </source>
</evidence>
<dbReference type="KEGG" id="ttt:THITE_108250"/>
<evidence type="ECO:0000313" key="3">
    <source>
        <dbReference type="EMBL" id="AEO64198.1"/>
    </source>
</evidence>
<feature type="region of interest" description="Disordered" evidence="1">
    <location>
        <begin position="294"/>
        <end position="315"/>
    </location>
</feature>